<dbReference type="RefSeq" id="WP_330959000.1">
    <property type="nucleotide sequence ID" value="NZ_JAZGJQ010000017.1"/>
</dbReference>
<gene>
    <name evidence="1" type="ORF">VXJ25_09600</name>
</gene>
<evidence type="ECO:0000313" key="1">
    <source>
        <dbReference type="EMBL" id="MEE6148231.1"/>
    </source>
</evidence>
<dbReference type="EMBL" id="JAZGJQ010000017">
    <property type="protein sequence ID" value="MEE6148231.1"/>
    <property type="molecule type" value="Genomic_DNA"/>
</dbReference>
<comment type="caution">
    <text evidence="1">The sequence shown here is derived from an EMBL/GenBank/DDBJ whole genome shotgun (WGS) entry which is preliminary data.</text>
</comment>
<reference evidence="1 2" key="1">
    <citation type="submission" date="2024-01" db="EMBL/GenBank/DDBJ databases">
        <title>Description of Olsenella sp. nov., isolated from pig feces.</title>
        <authorList>
            <person name="Chang Y.-H."/>
        </authorList>
    </citation>
    <scope>NUCLEOTIDE SEQUENCE [LARGE SCALE GENOMIC DNA]</scope>
    <source>
        <strain evidence="1 2">YH-ols2223</strain>
    </source>
</reference>
<evidence type="ECO:0000313" key="2">
    <source>
        <dbReference type="Proteomes" id="UP001332931"/>
    </source>
</evidence>
<protein>
    <submittedName>
        <fullName evidence="1">Uncharacterized protein</fullName>
    </submittedName>
</protein>
<proteinExistence type="predicted"/>
<organism evidence="1 2">
    <name type="scientific">Olsenella absiana</name>
    <dbReference type="NCBI Taxonomy" id="3115222"/>
    <lineage>
        <taxon>Bacteria</taxon>
        <taxon>Bacillati</taxon>
        <taxon>Actinomycetota</taxon>
        <taxon>Coriobacteriia</taxon>
        <taxon>Coriobacteriales</taxon>
        <taxon>Atopobiaceae</taxon>
        <taxon>Olsenella</taxon>
    </lineage>
</organism>
<name>A0ABU7RCB5_9ACTN</name>
<sequence length="99" mass="11079">MKRDGWKGNPIDVVTMDDGGMTTLDNTRVVAARAAGIDVRAIVHSYDEPLPDADTVQRFTTKKGVPRTWGEAVELRVGKQSGRFRRNHPRGSYIIDKVR</sequence>
<accession>A0ABU7RCB5</accession>
<dbReference type="Proteomes" id="UP001332931">
    <property type="component" value="Unassembled WGS sequence"/>
</dbReference>
<keyword evidence="2" id="KW-1185">Reference proteome</keyword>